<evidence type="ECO:0000256" key="1">
    <source>
        <dbReference type="ARBA" id="ARBA00004651"/>
    </source>
</evidence>
<gene>
    <name evidence="9" type="ORF">F6B43_09765</name>
</gene>
<dbReference type="OrthoDB" id="3173654at2"/>
<keyword evidence="5 7" id="KW-1133">Transmembrane helix</keyword>
<comment type="caution">
    <text evidence="9">The sequence shown here is derived from an EMBL/GenBank/DDBJ whole genome shotgun (WGS) entry which is preliminary data.</text>
</comment>
<comment type="similarity">
    <text evidence="7">Belongs to the binding-protein-dependent transport system permease family.</text>
</comment>
<accession>A0A5J5IZR0</accession>
<evidence type="ECO:0000256" key="7">
    <source>
        <dbReference type="RuleBase" id="RU363032"/>
    </source>
</evidence>
<evidence type="ECO:0000256" key="4">
    <source>
        <dbReference type="ARBA" id="ARBA00022692"/>
    </source>
</evidence>
<dbReference type="GO" id="GO:0055085">
    <property type="term" value="P:transmembrane transport"/>
    <property type="evidence" value="ECO:0007669"/>
    <property type="project" value="InterPro"/>
</dbReference>
<keyword evidence="2 7" id="KW-0813">Transport</keyword>
<feature type="transmembrane region" description="Helical" evidence="7">
    <location>
        <begin position="195"/>
        <end position="223"/>
    </location>
</feature>
<sequence>MVVLEPEARPRRRSRWFTRLRVTQVAFLIAILAAWQFLPSIAPLAAQFRVFNRFFIGSPLGVVDRIGALLAGSPLYPMALPLLGVTIRDAVIGIVIGVAFGALVGLLLSASPLGANVFRPFIATLSAVPRIAFIPIVVVIAGPTSQSSIIVSALVVFFATFFNAFEGGRSVKPELLDNVYLLGARPFESMMRVRLPFVLAWTVVALPAAAGFGLVGTVVTQVLTGVPGIGQLLITSMQAADATTTIALAILLGALGLGLTGIATLLRRTLLFWWVEGAAS</sequence>
<dbReference type="PANTHER" id="PTHR30151">
    <property type="entry name" value="ALKANE SULFONATE ABC TRANSPORTER-RELATED, MEMBRANE SUBUNIT"/>
    <property type="match status" value="1"/>
</dbReference>
<evidence type="ECO:0000313" key="10">
    <source>
        <dbReference type="Proteomes" id="UP000325827"/>
    </source>
</evidence>
<dbReference type="GO" id="GO:0005886">
    <property type="term" value="C:plasma membrane"/>
    <property type="evidence" value="ECO:0007669"/>
    <property type="project" value="UniProtKB-SubCell"/>
</dbReference>
<name>A0A5J5IZR0_9MICO</name>
<dbReference type="SUPFAM" id="SSF161098">
    <property type="entry name" value="MetI-like"/>
    <property type="match status" value="1"/>
</dbReference>
<feature type="transmembrane region" description="Helical" evidence="7">
    <location>
        <begin position="20"/>
        <end position="38"/>
    </location>
</feature>
<organism evidence="9 10">
    <name type="scientific">Microbacterium rhizomatis</name>
    <dbReference type="NCBI Taxonomy" id="1631477"/>
    <lineage>
        <taxon>Bacteria</taxon>
        <taxon>Bacillati</taxon>
        <taxon>Actinomycetota</taxon>
        <taxon>Actinomycetes</taxon>
        <taxon>Micrococcales</taxon>
        <taxon>Microbacteriaceae</taxon>
        <taxon>Microbacterium</taxon>
    </lineage>
</organism>
<dbReference type="Proteomes" id="UP000325827">
    <property type="component" value="Unassembled WGS sequence"/>
</dbReference>
<dbReference type="EMBL" id="VYSA01000002">
    <property type="protein sequence ID" value="KAA9107725.1"/>
    <property type="molecule type" value="Genomic_DNA"/>
</dbReference>
<dbReference type="Pfam" id="PF00528">
    <property type="entry name" value="BPD_transp_1"/>
    <property type="match status" value="1"/>
</dbReference>
<evidence type="ECO:0000256" key="2">
    <source>
        <dbReference type="ARBA" id="ARBA00022448"/>
    </source>
</evidence>
<dbReference type="InterPro" id="IPR035906">
    <property type="entry name" value="MetI-like_sf"/>
</dbReference>
<reference evidence="10" key="1">
    <citation type="submission" date="2019-09" db="EMBL/GenBank/DDBJ databases">
        <title>Mumia zhuanghuii sp. nov. isolated from the intestinal contents of plateau pika (Ochotona curzoniae) in the Qinghai-Tibet plateau of China.</title>
        <authorList>
            <person name="Tian Z."/>
        </authorList>
    </citation>
    <scope>NUCLEOTIDE SEQUENCE [LARGE SCALE GENOMIC DNA]</scope>
    <source>
        <strain evidence="10">JCM 30598</strain>
    </source>
</reference>
<feature type="transmembrane region" description="Helical" evidence="7">
    <location>
        <begin position="90"/>
        <end position="109"/>
    </location>
</feature>
<keyword evidence="10" id="KW-1185">Reference proteome</keyword>
<keyword evidence="4 7" id="KW-0812">Transmembrane</keyword>
<dbReference type="InterPro" id="IPR000515">
    <property type="entry name" value="MetI-like"/>
</dbReference>
<dbReference type="Gene3D" id="1.10.3720.10">
    <property type="entry name" value="MetI-like"/>
    <property type="match status" value="1"/>
</dbReference>
<dbReference type="AlphaFoldDB" id="A0A5J5IZR0"/>
<feature type="transmembrane region" description="Helical" evidence="7">
    <location>
        <begin position="243"/>
        <end position="266"/>
    </location>
</feature>
<proteinExistence type="inferred from homology"/>
<evidence type="ECO:0000313" key="9">
    <source>
        <dbReference type="EMBL" id="KAA9107725.1"/>
    </source>
</evidence>
<evidence type="ECO:0000256" key="3">
    <source>
        <dbReference type="ARBA" id="ARBA00022475"/>
    </source>
</evidence>
<evidence type="ECO:0000259" key="8">
    <source>
        <dbReference type="PROSITE" id="PS50928"/>
    </source>
</evidence>
<evidence type="ECO:0000256" key="6">
    <source>
        <dbReference type="ARBA" id="ARBA00023136"/>
    </source>
</evidence>
<protein>
    <submittedName>
        <fullName evidence="9">ABC transporter permease subunit</fullName>
    </submittedName>
</protein>
<feature type="transmembrane region" description="Helical" evidence="7">
    <location>
        <begin position="121"/>
        <end position="141"/>
    </location>
</feature>
<feature type="transmembrane region" description="Helical" evidence="7">
    <location>
        <begin position="147"/>
        <end position="165"/>
    </location>
</feature>
<comment type="subcellular location">
    <subcellularLocation>
        <location evidence="1 7">Cell membrane</location>
        <topology evidence="1 7">Multi-pass membrane protein</topology>
    </subcellularLocation>
</comment>
<keyword evidence="3" id="KW-1003">Cell membrane</keyword>
<feature type="domain" description="ABC transmembrane type-1" evidence="8">
    <location>
        <begin position="83"/>
        <end position="263"/>
    </location>
</feature>
<dbReference type="PANTHER" id="PTHR30151:SF20">
    <property type="entry name" value="ABC TRANSPORTER PERMEASE PROTEIN HI_0355-RELATED"/>
    <property type="match status" value="1"/>
</dbReference>
<dbReference type="PROSITE" id="PS50928">
    <property type="entry name" value="ABC_TM1"/>
    <property type="match status" value="1"/>
</dbReference>
<keyword evidence="6 7" id="KW-0472">Membrane</keyword>
<evidence type="ECO:0000256" key="5">
    <source>
        <dbReference type="ARBA" id="ARBA00022989"/>
    </source>
</evidence>